<dbReference type="GO" id="GO:0060090">
    <property type="term" value="F:molecular adaptor activity"/>
    <property type="evidence" value="ECO:0007669"/>
    <property type="project" value="InterPro"/>
</dbReference>
<evidence type="ECO:0000313" key="8">
    <source>
        <dbReference type="Proteomes" id="UP000824540"/>
    </source>
</evidence>
<feature type="region of interest" description="Disordered" evidence="6">
    <location>
        <begin position="1"/>
        <end position="108"/>
    </location>
</feature>
<gene>
    <name evidence="7" type="ORF">JZ751_000702</name>
</gene>
<evidence type="ECO:0000256" key="3">
    <source>
        <dbReference type="ARBA" id="ARBA00023054"/>
    </source>
</evidence>
<dbReference type="OrthoDB" id="8964646at2759"/>
<evidence type="ECO:0000256" key="5">
    <source>
        <dbReference type="SAM" id="Coils"/>
    </source>
</evidence>
<dbReference type="EMBL" id="JAFBMS010000001">
    <property type="protein sequence ID" value="KAG9355860.1"/>
    <property type="molecule type" value="Genomic_DNA"/>
</dbReference>
<evidence type="ECO:0000256" key="6">
    <source>
        <dbReference type="SAM" id="MobiDB-lite"/>
    </source>
</evidence>
<organism evidence="7 8">
    <name type="scientific">Albula glossodonta</name>
    <name type="common">roundjaw bonefish</name>
    <dbReference type="NCBI Taxonomy" id="121402"/>
    <lineage>
        <taxon>Eukaryota</taxon>
        <taxon>Metazoa</taxon>
        <taxon>Chordata</taxon>
        <taxon>Craniata</taxon>
        <taxon>Vertebrata</taxon>
        <taxon>Euteleostomi</taxon>
        <taxon>Actinopterygii</taxon>
        <taxon>Neopterygii</taxon>
        <taxon>Teleostei</taxon>
        <taxon>Albuliformes</taxon>
        <taxon>Albulidae</taxon>
        <taxon>Albula</taxon>
    </lineage>
</organism>
<accession>A0A8T2PWX4</accession>
<keyword evidence="3 5" id="KW-0175">Coiled coil</keyword>
<comment type="caution">
    <text evidence="7">The sequence shown here is derived from an EMBL/GenBank/DDBJ whole genome shotgun (WGS) entry which is preliminary data.</text>
</comment>
<evidence type="ECO:0000313" key="7">
    <source>
        <dbReference type="EMBL" id="KAG9355860.1"/>
    </source>
</evidence>
<feature type="compositionally biased region" description="Basic and acidic residues" evidence="6">
    <location>
        <begin position="1"/>
        <end position="31"/>
    </location>
</feature>
<reference evidence="7" key="1">
    <citation type="thesis" date="2021" institute="BYU ScholarsArchive" country="Provo, UT, USA">
        <title>Applications of and Algorithms for Genome Assembly and Genomic Analyses with an Emphasis on Marine Teleosts.</title>
        <authorList>
            <person name="Pickett B.D."/>
        </authorList>
    </citation>
    <scope>NUCLEOTIDE SEQUENCE</scope>
    <source>
        <strain evidence="7">HI-2016</strain>
    </source>
</reference>
<comment type="subcellular location">
    <subcellularLocation>
        <location evidence="1">Cytoplasm</location>
        <location evidence="1">Cytoskeleton</location>
        <location evidence="1">Microtubule organizing center</location>
        <location evidence="1">Centrosome</location>
    </subcellularLocation>
</comment>
<feature type="compositionally biased region" description="Basic and acidic residues" evidence="6">
    <location>
        <begin position="49"/>
        <end position="62"/>
    </location>
</feature>
<dbReference type="InterPro" id="IPR028745">
    <property type="entry name" value="AKAP9/Pericentrin"/>
</dbReference>
<feature type="coiled-coil region" evidence="5">
    <location>
        <begin position="116"/>
        <end position="191"/>
    </location>
</feature>
<evidence type="ECO:0000256" key="4">
    <source>
        <dbReference type="ARBA" id="ARBA00023212"/>
    </source>
</evidence>
<keyword evidence="4" id="KW-0206">Cytoskeleton</keyword>
<dbReference type="PANTHER" id="PTHR44981:SF1">
    <property type="entry name" value="A-KINASE ANCHOR PROTEIN 9"/>
    <property type="match status" value="1"/>
</dbReference>
<evidence type="ECO:0000256" key="2">
    <source>
        <dbReference type="ARBA" id="ARBA00022490"/>
    </source>
</evidence>
<name>A0A8T2PWX4_9TELE</name>
<proteinExistence type="predicted"/>
<keyword evidence="2" id="KW-0963">Cytoplasm</keyword>
<dbReference type="Proteomes" id="UP000824540">
    <property type="component" value="Unassembled WGS sequence"/>
</dbReference>
<evidence type="ECO:0000256" key="1">
    <source>
        <dbReference type="ARBA" id="ARBA00004300"/>
    </source>
</evidence>
<dbReference type="GO" id="GO:0005813">
    <property type="term" value="C:centrosome"/>
    <property type="evidence" value="ECO:0007669"/>
    <property type="project" value="UniProtKB-SubCell"/>
</dbReference>
<sequence>MEDQERQKKLEAGKAKLAEYRQRKADADGQKKSKKKKKGAGAQSTGHMQSEEHGQSQGEKKTGSAADPPATEFTFSRTLRSGETVKHDETYTIEEEDLPVSGSQSEHEAKGSQVRLQIMEDELAAKQQAMEKLSRELEETRAAFGTEGLQQDFEAAINQRDGIITQLTANLQQARKEKDDIMREFLEMTEQSQKLQIQFQQLQAGESLRNSSHSNTAADLLQARAQITGLQQQVLQRDTQLRAYLEQVDEQRWEERKKSHLSKG</sequence>
<dbReference type="GO" id="GO:0007165">
    <property type="term" value="P:signal transduction"/>
    <property type="evidence" value="ECO:0007669"/>
    <property type="project" value="InterPro"/>
</dbReference>
<protein>
    <submittedName>
        <fullName evidence="7">Uncharacterized protein</fullName>
    </submittedName>
</protein>
<keyword evidence="8" id="KW-1185">Reference proteome</keyword>
<dbReference type="PANTHER" id="PTHR44981">
    <property type="entry name" value="PERICENTRIN-LIKE PROTEIN, ISOFORM F"/>
    <property type="match status" value="1"/>
</dbReference>
<dbReference type="AlphaFoldDB" id="A0A8T2PWX4"/>